<accession>A0A170MVX6</accession>
<dbReference type="KEGG" id="fnf:BSQ88_00800"/>
<keyword evidence="3" id="KW-0808">Transferase</keyword>
<dbReference type="Gene3D" id="3.60.120.10">
    <property type="entry name" value="Anthranilate synthase"/>
    <property type="match status" value="1"/>
</dbReference>
<dbReference type="NCBIfam" id="TIGR00566">
    <property type="entry name" value="trpG_papA"/>
    <property type="match status" value="1"/>
</dbReference>
<dbReference type="GO" id="GO:0009396">
    <property type="term" value="P:folic acid-containing compound biosynthetic process"/>
    <property type="evidence" value="ECO:0007669"/>
    <property type="project" value="InterPro"/>
</dbReference>
<comment type="caution">
    <text evidence="8">The sequence shown here is derived from an EMBL/GenBank/DDBJ whole genome shotgun (WGS) entry which is preliminary data.</text>
</comment>
<dbReference type="InterPro" id="IPR006805">
    <property type="entry name" value="Anth_synth_I_N"/>
</dbReference>
<feature type="domain" description="Glutamine amidotransferase" evidence="5">
    <location>
        <begin position="25"/>
        <end position="208"/>
    </location>
</feature>
<proteinExistence type="inferred from homology"/>
<dbReference type="FunFam" id="3.40.50.880:FF:000003">
    <property type="entry name" value="Anthranilate synthase component II"/>
    <property type="match status" value="1"/>
</dbReference>
<evidence type="ECO:0000256" key="3">
    <source>
        <dbReference type="ARBA" id="ARBA00022679"/>
    </source>
</evidence>
<keyword evidence="4" id="KW-0315">Glutamine amidotransferase</keyword>
<evidence type="ECO:0000313" key="9">
    <source>
        <dbReference type="Proteomes" id="UP000075816"/>
    </source>
</evidence>
<evidence type="ECO:0000256" key="2">
    <source>
        <dbReference type="ARBA" id="ARBA00013139"/>
    </source>
</evidence>
<dbReference type="GO" id="GO:0008153">
    <property type="term" value="P:4-aminobenzoate biosynthetic process"/>
    <property type="evidence" value="ECO:0007669"/>
    <property type="project" value="TreeGrafter"/>
</dbReference>
<dbReference type="GO" id="GO:0046820">
    <property type="term" value="F:4-amino-4-deoxychorismate synthase activity"/>
    <property type="evidence" value="ECO:0007669"/>
    <property type="project" value="UniProtKB-EC"/>
</dbReference>
<dbReference type="AlphaFoldDB" id="A0A170MVX6"/>
<dbReference type="Pfam" id="PF00425">
    <property type="entry name" value="Chorismate_bind"/>
    <property type="match status" value="1"/>
</dbReference>
<dbReference type="GO" id="GO:0005737">
    <property type="term" value="C:cytoplasm"/>
    <property type="evidence" value="ECO:0007669"/>
    <property type="project" value="TreeGrafter"/>
</dbReference>
<gene>
    <name evidence="8" type="ORF">A2J07_05695</name>
</gene>
<dbReference type="PANTHER" id="PTHR11236">
    <property type="entry name" value="AMINOBENZOATE/ANTHRANILATE SYNTHASE"/>
    <property type="match status" value="1"/>
</dbReference>
<feature type="domain" description="Anthranilate synthase component I N-terminal" evidence="7">
    <location>
        <begin position="230"/>
        <end position="370"/>
    </location>
</feature>
<evidence type="ECO:0000259" key="7">
    <source>
        <dbReference type="Pfam" id="PF04715"/>
    </source>
</evidence>
<protein>
    <recommendedName>
        <fullName evidence="2">aminodeoxychorismate synthase</fullName>
        <ecNumber evidence="2">2.6.1.85</ecNumber>
    </recommendedName>
</protein>
<dbReference type="eggNOG" id="COG0512">
    <property type="taxonomic scope" value="Bacteria"/>
</dbReference>
<dbReference type="PROSITE" id="PS51273">
    <property type="entry name" value="GATASE_TYPE_1"/>
    <property type="match status" value="1"/>
</dbReference>
<dbReference type="PRINTS" id="PR00096">
    <property type="entry name" value="GATASE"/>
</dbReference>
<dbReference type="EMBL" id="LVEA01000042">
    <property type="protein sequence ID" value="KYL03547.1"/>
    <property type="molecule type" value="Genomic_DNA"/>
</dbReference>
<comment type="similarity">
    <text evidence="1">In the C-terminal section; belongs to the anthranilate synthase component I family.</text>
</comment>
<dbReference type="InterPro" id="IPR015890">
    <property type="entry name" value="Chorismate_C"/>
</dbReference>
<evidence type="ECO:0000256" key="4">
    <source>
        <dbReference type="ARBA" id="ARBA00022962"/>
    </source>
</evidence>
<dbReference type="InterPro" id="IPR005802">
    <property type="entry name" value="ADC_synth_comp_1"/>
</dbReference>
<dbReference type="EC" id="2.6.1.85" evidence="2"/>
<dbReference type="PRINTS" id="PR00097">
    <property type="entry name" value="ANTSNTHASEII"/>
</dbReference>
<reference evidence="8 9" key="1">
    <citation type="submission" date="2016-03" db="EMBL/GenBank/DDBJ databases">
        <title>Comparative genomics of human isolates of Fusobacterium necrophorum.</title>
        <authorList>
            <person name="Jensen A."/>
            <person name="Bank S."/>
            <person name="Andersen P.S."/>
            <person name="Kristensen L.H."/>
            <person name="Prag J."/>
        </authorList>
    </citation>
    <scope>NUCLEOTIDE SEQUENCE [LARGE SCALE GENOMIC DNA]</scope>
    <source>
        <strain evidence="8 9">LS_1264</strain>
    </source>
</reference>
<dbReference type="Pfam" id="PF04715">
    <property type="entry name" value="Anth_synt_I_N"/>
    <property type="match status" value="1"/>
</dbReference>
<dbReference type="PRINTS" id="PR00099">
    <property type="entry name" value="CPSGATASE"/>
</dbReference>
<dbReference type="NCBIfam" id="TIGR00553">
    <property type="entry name" value="pabB"/>
    <property type="match status" value="1"/>
</dbReference>
<evidence type="ECO:0000313" key="8">
    <source>
        <dbReference type="EMBL" id="KYL03547.1"/>
    </source>
</evidence>
<evidence type="ECO:0000259" key="5">
    <source>
        <dbReference type="Pfam" id="PF00117"/>
    </source>
</evidence>
<dbReference type="InterPro" id="IPR019999">
    <property type="entry name" value="Anth_synth_I-like"/>
</dbReference>
<evidence type="ECO:0000256" key="1">
    <source>
        <dbReference type="ARBA" id="ARBA00005970"/>
    </source>
</evidence>
<dbReference type="InterPro" id="IPR017926">
    <property type="entry name" value="GATASE"/>
</dbReference>
<name>A0A170MVX6_9FUSO</name>
<evidence type="ECO:0000259" key="6">
    <source>
        <dbReference type="Pfam" id="PF00425"/>
    </source>
</evidence>
<dbReference type="CDD" id="cd01743">
    <property type="entry name" value="GATase1_Anthranilate_Synthase"/>
    <property type="match status" value="1"/>
</dbReference>
<dbReference type="InterPro" id="IPR029062">
    <property type="entry name" value="Class_I_gatase-like"/>
</dbReference>
<dbReference type="SUPFAM" id="SSF56322">
    <property type="entry name" value="ADC synthase"/>
    <property type="match status" value="1"/>
</dbReference>
<dbReference type="GO" id="GO:0000162">
    <property type="term" value="P:L-tryptophan biosynthetic process"/>
    <property type="evidence" value="ECO:0007669"/>
    <property type="project" value="TreeGrafter"/>
</dbReference>
<dbReference type="Pfam" id="PF00117">
    <property type="entry name" value="GATase"/>
    <property type="match status" value="1"/>
</dbReference>
<organism evidence="8 9">
    <name type="scientific">Fusobacterium necrophorum subsp. funduliforme</name>
    <dbReference type="NCBI Taxonomy" id="143387"/>
    <lineage>
        <taxon>Bacteria</taxon>
        <taxon>Fusobacteriati</taxon>
        <taxon>Fusobacteriota</taxon>
        <taxon>Fusobacteriia</taxon>
        <taxon>Fusobacteriales</taxon>
        <taxon>Fusobacteriaceae</taxon>
        <taxon>Fusobacterium</taxon>
    </lineage>
</organism>
<dbReference type="eggNOG" id="COG0147">
    <property type="taxonomic scope" value="Bacteria"/>
</dbReference>
<dbReference type="InterPro" id="IPR006221">
    <property type="entry name" value="TrpG/PapA_dom"/>
</dbReference>
<dbReference type="Gene3D" id="3.40.50.880">
    <property type="match status" value="1"/>
</dbReference>
<sequence length="692" mass="79902">MLSSFFFRILKIENTKAREKKMRTLLIDNYDSYTYNLYQMIADITEKEVLVIKNDEYSWEEVQKLAFDAVIISPGPGRPDKKEDFGVCEEVILHCEKPILGVCLGHQGIYHVFGGEVGKAPIPMHGRLSKIHHEGRGIFQNLAQGIEVVRYHSLLCKGEVPECLQVEARTEEGLIMALSHKTKPIWGVQFHPESICTQEGRKMLENFFRLSHEYYQKQETFLYESMDAWEEGEEIFRRLYPRFPRLLWLDSSKVEKGLSRFSIFGMSSPERGYTLHYKVDSKILEKKWEQGRTEYFSESIFDYFQTRKKNWRVKEELPFDFQLGYIGYFAYELKQECVAENRHSYEYPDAFFCYVDRAVVLDHWEKKLYLLSEGEDRTWIEEVKNLLQRGEKYQEGEHFSNYPRAAFVSKRKEYLESIRKSQDLIAQGESYEICLTNRLELFAKVCPVDYYLLLRKVSPAPYSAFFPCEKLSLASSSMEKFLTVDREGRVETKPIKGTIRRGRTVEEDEKYKRSLAEEEKNQSENLMIVDLLRNDLGKVCDIASVKVPKLMTVESYSTLHQLVSTVTGKISGKYDAIDVIKACFPGGSMTGAPKKRTLEIIDSLETVPRGIYSGSIGFLSHNGTADFNIVIRTAVIEEEKVSLGVGGAIIALSNPEEEFEEILLKAKGVLKAFQLYFTGNMEEEIRIEGSEA</sequence>
<dbReference type="SUPFAM" id="SSF52317">
    <property type="entry name" value="Class I glutamine amidotransferase-like"/>
    <property type="match status" value="1"/>
</dbReference>
<dbReference type="PANTHER" id="PTHR11236:SF18">
    <property type="entry name" value="AMINODEOXYCHORISMATE SYNTHASE"/>
    <property type="match status" value="1"/>
</dbReference>
<dbReference type="InterPro" id="IPR005801">
    <property type="entry name" value="ADC_synthase"/>
</dbReference>
<dbReference type="Proteomes" id="UP000075816">
    <property type="component" value="Unassembled WGS sequence"/>
</dbReference>
<feature type="domain" description="Chorismate-utilising enzyme C-terminal" evidence="6">
    <location>
        <begin position="411"/>
        <end position="665"/>
    </location>
</feature>